<evidence type="ECO:0000313" key="8">
    <source>
        <dbReference type="Proteomes" id="UP000050360"/>
    </source>
</evidence>
<proteinExistence type="predicted"/>
<evidence type="ECO:0000256" key="1">
    <source>
        <dbReference type="ARBA" id="ARBA00004141"/>
    </source>
</evidence>
<feature type="transmembrane region" description="Helical" evidence="5">
    <location>
        <begin position="52"/>
        <end position="75"/>
    </location>
</feature>
<reference evidence="7 8" key="1">
    <citation type="submission" date="2015-09" db="EMBL/GenBank/DDBJ databases">
        <title>A metagenomics-based metabolic model of nitrate-dependent anaerobic oxidation of methane by Methanoperedens-like archaea.</title>
        <authorList>
            <person name="Arshad A."/>
            <person name="Speth D.R."/>
            <person name="De Graaf R.M."/>
            <person name="Op Den Camp H.J."/>
            <person name="Jetten M.S."/>
            <person name="Welte C.U."/>
        </authorList>
    </citation>
    <scope>NUCLEOTIDE SEQUENCE [LARGE SCALE GENOMIC DNA]</scope>
</reference>
<evidence type="ECO:0000256" key="2">
    <source>
        <dbReference type="ARBA" id="ARBA00022692"/>
    </source>
</evidence>
<comment type="subcellular location">
    <subcellularLocation>
        <location evidence="1">Membrane</location>
        <topology evidence="1">Multi-pass membrane protein</topology>
    </subcellularLocation>
</comment>
<organism evidence="7 8">
    <name type="scientific">Candidatus Methanoperedens nitratireducens</name>
    <dbReference type="NCBI Taxonomy" id="1392998"/>
    <lineage>
        <taxon>Archaea</taxon>
        <taxon>Methanobacteriati</taxon>
        <taxon>Methanobacteriota</taxon>
        <taxon>Stenosarchaea group</taxon>
        <taxon>Methanomicrobia</taxon>
        <taxon>Methanosarcinales</taxon>
        <taxon>ANME-2 cluster</taxon>
        <taxon>Candidatus Methanoperedentaceae</taxon>
        <taxon>Candidatus Methanoperedens</taxon>
    </lineage>
</organism>
<dbReference type="InterPro" id="IPR013525">
    <property type="entry name" value="ABC2_TM"/>
</dbReference>
<keyword evidence="4 5" id="KW-0472">Membrane</keyword>
<keyword evidence="2 5" id="KW-0812">Transmembrane</keyword>
<dbReference type="EMBL" id="LKCM01000268">
    <property type="protein sequence ID" value="KPQ42053.1"/>
    <property type="molecule type" value="Genomic_DNA"/>
</dbReference>
<gene>
    <name evidence="7" type="ORF">MPEBLZ_03363</name>
</gene>
<dbReference type="AlphaFoldDB" id="A0A0P8A201"/>
<name>A0A0P8A201_9EURY</name>
<comment type="caution">
    <text evidence="7">The sequence shown here is derived from an EMBL/GenBank/DDBJ whole genome shotgun (WGS) entry which is preliminary data.</text>
</comment>
<evidence type="ECO:0000256" key="3">
    <source>
        <dbReference type="ARBA" id="ARBA00022989"/>
    </source>
</evidence>
<dbReference type="Proteomes" id="UP000050360">
    <property type="component" value="Unassembled WGS sequence"/>
</dbReference>
<keyword evidence="3 5" id="KW-1133">Transmembrane helix</keyword>
<dbReference type="Pfam" id="PF12698">
    <property type="entry name" value="ABC2_membrane_3"/>
    <property type="match status" value="1"/>
</dbReference>
<evidence type="ECO:0000259" key="6">
    <source>
        <dbReference type="Pfam" id="PF12698"/>
    </source>
</evidence>
<dbReference type="GO" id="GO:0140359">
    <property type="term" value="F:ABC-type transporter activity"/>
    <property type="evidence" value="ECO:0007669"/>
    <property type="project" value="InterPro"/>
</dbReference>
<evidence type="ECO:0000313" key="7">
    <source>
        <dbReference type="EMBL" id="KPQ42053.1"/>
    </source>
</evidence>
<evidence type="ECO:0000256" key="4">
    <source>
        <dbReference type="ARBA" id="ARBA00023136"/>
    </source>
</evidence>
<protein>
    <submittedName>
        <fullName evidence="7">ATP-dependent Na+ efflux pump</fullName>
    </submittedName>
</protein>
<dbReference type="GO" id="GO:0016020">
    <property type="term" value="C:membrane"/>
    <property type="evidence" value="ECO:0007669"/>
    <property type="project" value="UniProtKB-SubCell"/>
</dbReference>
<sequence length="128" mass="14347">MKIEEQIRNFLLDNLLKNEPSDIIQRIKKPLDPEYFTLNEKGLKSEDSGFEIILLPLVFSMLFSISIFASSGFLLQSVIEEKENRIMEVILSSVSHKDLLTGKIIGLGALGLTPGIYIFDNCSGDIIN</sequence>
<accession>A0A0P8A201</accession>
<feature type="domain" description="ABC-2 type transporter transmembrane" evidence="6">
    <location>
        <begin position="3"/>
        <end position="118"/>
    </location>
</feature>
<evidence type="ECO:0000256" key="5">
    <source>
        <dbReference type="SAM" id="Phobius"/>
    </source>
</evidence>